<dbReference type="PANTHER" id="PTHR45734:SF3">
    <property type="entry name" value="TENSIN-1"/>
    <property type="match status" value="1"/>
</dbReference>
<dbReference type="InterPro" id="IPR029021">
    <property type="entry name" value="Prot-tyrosine_phosphatase-like"/>
</dbReference>
<dbReference type="SUPFAM" id="SSF52799">
    <property type="entry name" value="(Phosphotyrosine protein) phosphatases II"/>
    <property type="match status" value="1"/>
</dbReference>
<dbReference type="AlphaFoldDB" id="A0A674IXN8"/>
<sequence>MEDSCELDLVYITERIIAVSYPSSAEEQNFRSNLKEVAQMLKSKHGDNYLVRDIAPLPIGRWPTGGPREECREGCGTDCGRGSCRGWDPEFLGLPSHPPPRSVGTVLAPCSRVRRGLGNLRRV</sequence>
<dbReference type="Ensembl" id="ENSTMTT00000014225.1">
    <property type="protein sequence ID" value="ENSTMTP00000013750.1"/>
    <property type="gene ID" value="ENSTMTG00000010001.1"/>
</dbReference>
<accession>A0A674IXN8</accession>
<dbReference type="GO" id="GO:0010761">
    <property type="term" value="P:fibroblast migration"/>
    <property type="evidence" value="ECO:0007669"/>
    <property type="project" value="TreeGrafter"/>
</dbReference>
<evidence type="ECO:0000313" key="2">
    <source>
        <dbReference type="Proteomes" id="UP000472274"/>
    </source>
</evidence>
<dbReference type="PANTHER" id="PTHR45734">
    <property type="entry name" value="TENSIN"/>
    <property type="match status" value="1"/>
</dbReference>
<keyword evidence="2" id="KW-1185">Reference proteome</keyword>
<dbReference type="InterPro" id="IPR051484">
    <property type="entry name" value="Tensin_PTEN_phosphatase"/>
</dbReference>
<evidence type="ECO:0000313" key="1">
    <source>
        <dbReference type="Ensembl" id="ENSTMTP00000013750.1"/>
    </source>
</evidence>
<proteinExistence type="predicted"/>
<reference evidence="1" key="1">
    <citation type="submission" date="2025-08" db="UniProtKB">
        <authorList>
            <consortium name="Ensembl"/>
        </authorList>
    </citation>
    <scope>IDENTIFICATION</scope>
</reference>
<name>A0A674IXN8_9SAUR</name>
<dbReference type="InParanoid" id="A0A674IXN8"/>
<reference evidence="1" key="2">
    <citation type="submission" date="2025-09" db="UniProtKB">
        <authorList>
            <consortium name="Ensembl"/>
        </authorList>
    </citation>
    <scope>IDENTIFICATION</scope>
</reference>
<organism evidence="1 2">
    <name type="scientific">Terrapene triunguis</name>
    <name type="common">Three-toed box turtle</name>
    <dbReference type="NCBI Taxonomy" id="2587831"/>
    <lineage>
        <taxon>Eukaryota</taxon>
        <taxon>Metazoa</taxon>
        <taxon>Chordata</taxon>
        <taxon>Craniata</taxon>
        <taxon>Vertebrata</taxon>
        <taxon>Euteleostomi</taxon>
        <taxon>Archelosauria</taxon>
        <taxon>Testudinata</taxon>
        <taxon>Testudines</taxon>
        <taxon>Cryptodira</taxon>
        <taxon>Durocryptodira</taxon>
        <taxon>Testudinoidea</taxon>
        <taxon>Emydidae</taxon>
        <taxon>Terrapene</taxon>
    </lineage>
</organism>
<dbReference type="Proteomes" id="UP000472274">
    <property type="component" value="Unplaced"/>
</dbReference>
<dbReference type="GO" id="GO:0005925">
    <property type="term" value="C:focal adhesion"/>
    <property type="evidence" value="ECO:0007669"/>
    <property type="project" value="TreeGrafter"/>
</dbReference>
<dbReference type="GeneTree" id="ENSGT00940000155400"/>
<dbReference type="Gene3D" id="3.90.190.10">
    <property type="entry name" value="Protein tyrosine phosphatase superfamily"/>
    <property type="match status" value="1"/>
</dbReference>
<protein>
    <submittedName>
        <fullName evidence="1">Uncharacterized protein</fullName>
    </submittedName>
</protein>